<keyword evidence="1" id="KW-0134">Cell wall</keyword>
<gene>
    <name evidence="11" type="ORF">SAMN04488559_10723</name>
</gene>
<keyword evidence="7" id="KW-0812">Transmembrane</keyword>
<proteinExistence type="predicted"/>
<dbReference type="InterPro" id="IPR019931">
    <property type="entry name" value="LPXTG_anchor"/>
</dbReference>
<feature type="domain" description="MucBP" evidence="9">
    <location>
        <begin position="57"/>
        <end position="125"/>
    </location>
</feature>
<dbReference type="Gene3D" id="3.10.20.320">
    <property type="entry name" value="Putative peptidoglycan bound protein (lpxtg motif)"/>
    <property type="match status" value="1"/>
</dbReference>
<feature type="domain" description="Ig-like" evidence="10">
    <location>
        <begin position="207"/>
        <end position="273"/>
    </location>
</feature>
<evidence type="ECO:0000259" key="8">
    <source>
        <dbReference type="Pfam" id="PF00746"/>
    </source>
</evidence>
<evidence type="ECO:0000256" key="1">
    <source>
        <dbReference type="ARBA" id="ARBA00022512"/>
    </source>
</evidence>
<dbReference type="RefSeq" id="WP_092651728.1">
    <property type="nucleotide sequence ID" value="NZ_FOHA01000007.1"/>
</dbReference>
<keyword evidence="12" id="KW-1185">Reference proteome</keyword>
<dbReference type="OrthoDB" id="2195299at2"/>
<feature type="transmembrane region" description="Helical" evidence="7">
    <location>
        <begin position="325"/>
        <end position="344"/>
    </location>
</feature>
<feature type="compositionally biased region" description="Polar residues" evidence="6">
    <location>
        <begin position="298"/>
        <end position="309"/>
    </location>
</feature>
<keyword evidence="7" id="KW-1133">Transmembrane helix</keyword>
<dbReference type="Pfam" id="PF06458">
    <property type="entry name" value="MucBP"/>
    <property type="match status" value="1"/>
</dbReference>
<evidence type="ECO:0000259" key="9">
    <source>
        <dbReference type="Pfam" id="PF06458"/>
    </source>
</evidence>
<keyword evidence="7" id="KW-0472">Membrane</keyword>
<keyword evidence="5" id="KW-0572">Peptidoglycan-anchor</keyword>
<keyword evidence="3" id="KW-0732">Signal</keyword>
<evidence type="ECO:0000256" key="6">
    <source>
        <dbReference type="SAM" id="MobiDB-lite"/>
    </source>
</evidence>
<evidence type="ECO:0000259" key="10">
    <source>
        <dbReference type="Pfam" id="PF07523"/>
    </source>
</evidence>
<dbReference type="STRING" id="142588.SAMN04488559_10723"/>
<dbReference type="InterPro" id="IPR013783">
    <property type="entry name" value="Ig-like_fold"/>
</dbReference>
<dbReference type="Gene3D" id="2.60.40.10">
    <property type="entry name" value="Immunoglobulins"/>
    <property type="match status" value="2"/>
</dbReference>
<dbReference type="Pfam" id="PF00746">
    <property type="entry name" value="Gram_pos_anchor"/>
    <property type="match status" value="1"/>
</dbReference>
<dbReference type="AlphaFoldDB" id="A0A1H9SCE3"/>
<keyword evidence="4" id="KW-0677">Repeat</keyword>
<evidence type="ECO:0000256" key="7">
    <source>
        <dbReference type="SAM" id="Phobius"/>
    </source>
</evidence>
<evidence type="ECO:0000313" key="11">
    <source>
        <dbReference type="EMBL" id="SER82588.1"/>
    </source>
</evidence>
<dbReference type="EMBL" id="FOHA01000007">
    <property type="protein sequence ID" value="SER82588.1"/>
    <property type="molecule type" value="Genomic_DNA"/>
</dbReference>
<feature type="region of interest" description="Disordered" evidence="6">
    <location>
        <begin position="292"/>
        <end position="318"/>
    </location>
</feature>
<organism evidence="11 12">
    <name type="scientific">Isobaculum melis</name>
    <dbReference type="NCBI Taxonomy" id="142588"/>
    <lineage>
        <taxon>Bacteria</taxon>
        <taxon>Bacillati</taxon>
        <taxon>Bacillota</taxon>
        <taxon>Bacilli</taxon>
        <taxon>Lactobacillales</taxon>
        <taxon>Carnobacteriaceae</taxon>
        <taxon>Isobaculum</taxon>
    </lineage>
</organism>
<dbReference type="Pfam" id="PF07523">
    <property type="entry name" value="Big_3"/>
    <property type="match status" value="2"/>
</dbReference>
<feature type="domain" description="Ig-like" evidence="10">
    <location>
        <begin position="133"/>
        <end position="200"/>
    </location>
</feature>
<dbReference type="NCBIfam" id="TIGR01167">
    <property type="entry name" value="LPXTG_anchor"/>
    <property type="match status" value="1"/>
</dbReference>
<dbReference type="InterPro" id="IPR022038">
    <property type="entry name" value="Ig-like_bact"/>
</dbReference>
<dbReference type="Proteomes" id="UP000198948">
    <property type="component" value="Unassembled WGS sequence"/>
</dbReference>
<accession>A0A1H9SCE3</accession>
<dbReference type="InterPro" id="IPR009459">
    <property type="entry name" value="MucBP_dom"/>
</dbReference>
<reference evidence="11 12" key="1">
    <citation type="submission" date="2016-10" db="EMBL/GenBank/DDBJ databases">
        <authorList>
            <person name="de Groot N.N."/>
        </authorList>
    </citation>
    <scope>NUCLEOTIDE SEQUENCE [LARGE SCALE GENOMIC DNA]</scope>
    <source>
        <strain evidence="11 12">DSM 13760</strain>
    </source>
</reference>
<name>A0A1H9SCE3_9LACT</name>
<keyword evidence="2" id="KW-0964">Secreted</keyword>
<evidence type="ECO:0000256" key="4">
    <source>
        <dbReference type="ARBA" id="ARBA00022737"/>
    </source>
</evidence>
<feature type="domain" description="Gram-positive cocci surface proteins LPxTG" evidence="8">
    <location>
        <begin position="311"/>
        <end position="346"/>
    </location>
</feature>
<evidence type="ECO:0000313" key="12">
    <source>
        <dbReference type="Proteomes" id="UP000198948"/>
    </source>
</evidence>
<sequence>MVSDGYTGKWQNVGTGTEAFPKGQDIWTSKEFMKQFNQMRKSDTYVWQPNLVAAKDVIITYVDQDGREIHSPQMISGGYVGETYDATTANYQLMIDDYTLDDQRLPGNATGILSDQEQTVTYVYQKNQDFTEVNVHDSTIYVGDSWQAEDNFDEAFDKLGNPVAFQALIVDDQQVNLSQAGIYEVTYQYGGISSVAQITVKENQTVVNVHDATIYLGDKWQAEDNFDDVLDKAGNSVDFKEITVTGDVDTAQRGHYEITYAYGNSMAKAVITVVAKDMGNHPTDMNTIDEVTEKQSEEIPSQEATTEQADQQKKSLPATGEQEQTVLVVLGILLLMSVIVLFSSKKMYHE</sequence>
<protein>
    <submittedName>
        <fullName evidence="11">LPXTG-motif cell wall anchor domain-containing protein</fullName>
    </submittedName>
</protein>
<evidence type="ECO:0000256" key="3">
    <source>
        <dbReference type="ARBA" id="ARBA00022729"/>
    </source>
</evidence>
<evidence type="ECO:0000256" key="5">
    <source>
        <dbReference type="ARBA" id="ARBA00023088"/>
    </source>
</evidence>
<evidence type="ECO:0000256" key="2">
    <source>
        <dbReference type="ARBA" id="ARBA00022525"/>
    </source>
</evidence>